<dbReference type="InterPro" id="IPR036291">
    <property type="entry name" value="NAD(P)-bd_dom_sf"/>
</dbReference>
<dbReference type="Gene3D" id="3.30.360.10">
    <property type="entry name" value="Dihydrodipicolinate Reductase, domain 2"/>
    <property type="match status" value="1"/>
</dbReference>
<dbReference type="Proteomes" id="UP001214976">
    <property type="component" value="Unassembled WGS sequence"/>
</dbReference>
<reference evidence="2" key="1">
    <citation type="submission" date="2023-03" db="EMBL/GenBank/DDBJ databases">
        <title>Classification of Bisgaard taxon 6 and taxon 10 as Exercitatus varius gen. nov., spec. nov.</title>
        <authorList>
            <person name="Christensen H."/>
        </authorList>
    </citation>
    <scope>NUCLEOTIDE SEQUENCE</scope>
    <source>
        <strain evidence="2">86116</strain>
    </source>
</reference>
<dbReference type="PIRSF" id="PIRSF000148">
    <property type="entry name" value="ASA_dh"/>
    <property type="match status" value="1"/>
</dbReference>
<evidence type="ECO:0000313" key="3">
    <source>
        <dbReference type="Proteomes" id="UP001214976"/>
    </source>
</evidence>
<protein>
    <submittedName>
        <fullName evidence="2">Oxidoreductase</fullName>
    </submittedName>
</protein>
<dbReference type="AlphaFoldDB" id="A0AAW6Q9R8"/>
<gene>
    <name evidence="2" type="ORF">P7M15_00190</name>
</gene>
<dbReference type="PANTHER" id="PTHR46278">
    <property type="entry name" value="DEHYDROGENASE, PUTATIVE-RELATED"/>
    <property type="match status" value="1"/>
</dbReference>
<evidence type="ECO:0000313" key="2">
    <source>
        <dbReference type="EMBL" id="MDG2948950.1"/>
    </source>
</evidence>
<comment type="caution">
    <text evidence="2">The sequence shown here is derived from an EMBL/GenBank/DDBJ whole genome shotgun (WGS) entry which is preliminary data.</text>
</comment>
<dbReference type="Gene3D" id="3.40.50.720">
    <property type="entry name" value="NAD(P)-binding Rossmann-like Domain"/>
    <property type="match status" value="1"/>
</dbReference>
<dbReference type="SUPFAM" id="SSF51735">
    <property type="entry name" value="NAD(P)-binding Rossmann-fold domains"/>
    <property type="match status" value="1"/>
</dbReference>
<accession>A0AAW6Q9R8</accession>
<dbReference type="NCBIfam" id="NF005368">
    <property type="entry name" value="PRK06901.1"/>
    <property type="match status" value="1"/>
</dbReference>
<sequence>MNALNIAIAAEFELCEKLTEFLAQSVLDIGRVSVVEIVPFNEEQGVRFNQRAVEQISPDEADWSKFDYLLFAGNAGHAPHMANAAEAGCVVIDMKGVSAAISGVPVVVPSVNDGDLTELRARNIVAMPDPQVSQLVLSMARFIEENRLNHVLVTSLLPASYMDGETVGRLAGQTARLLNGVPLDENEQRLAFDVFPKSAGNLTAQFQKIFPALNVTFHSIQTPVFYGMAQKVTALSDYELETSQLLNQWQHNDFIQVEERVITPVLNGETESDEETVKLHLGNLSAVENGIEFWSVADEQRFNLAFLTVKLLEKIARQLH</sequence>
<proteinExistence type="inferred from homology"/>
<evidence type="ECO:0000256" key="1">
    <source>
        <dbReference type="ARBA" id="ARBA00010584"/>
    </source>
</evidence>
<dbReference type="PANTHER" id="PTHR46278:SF2">
    <property type="entry name" value="ASPARTATE-SEMIALDEHYDE DEHYDROGENASE"/>
    <property type="match status" value="1"/>
</dbReference>
<organism evidence="2 3">
    <name type="scientific">Exercitatus varius</name>
    <dbReference type="NCBI Taxonomy" id="67857"/>
    <lineage>
        <taxon>Bacteria</taxon>
        <taxon>Pseudomonadati</taxon>
        <taxon>Pseudomonadota</taxon>
        <taxon>Gammaproteobacteria</taxon>
        <taxon>Pasteurellales</taxon>
        <taxon>Pasteurellaceae</taxon>
        <taxon>Exercitatus</taxon>
    </lineage>
</organism>
<dbReference type="EMBL" id="JARQTW010000001">
    <property type="protein sequence ID" value="MDG2948950.1"/>
    <property type="molecule type" value="Genomic_DNA"/>
</dbReference>
<comment type="similarity">
    <text evidence="1">Belongs to the aspartate-semialdehyde dehydrogenase family.</text>
</comment>
<dbReference type="SUPFAM" id="SSF55347">
    <property type="entry name" value="Glyceraldehyde-3-phosphate dehydrogenase-like, C-terminal domain"/>
    <property type="match status" value="1"/>
</dbReference>
<name>A0AAW6Q9R8_9PAST</name>